<accession>A0A917XR77</accession>
<proteinExistence type="predicted"/>
<dbReference type="Proteomes" id="UP000653411">
    <property type="component" value="Unassembled WGS sequence"/>
</dbReference>
<reference evidence="2" key="1">
    <citation type="journal article" date="2014" name="Int. J. Syst. Evol. Microbiol.">
        <title>Complete genome sequence of Corynebacterium casei LMG S-19264T (=DSM 44701T), isolated from a smear-ripened cheese.</title>
        <authorList>
            <consortium name="US DOE Joint Genome Institute (JGI-PGF)"/>
            <person name="Walter F."/>
            <person name="Albersmeier A."/>
            <person name="Kalinowski J."/>
            <person name="Ruckert C."/>
        </authorList>
    </citation>
    <scope>NUCLEOTIDE SEQUENCE</scope>
    <source>
        <strain evidence="2">CGMCC 4.7110</strain>
    </source>
</reference>
<evidence type="ECO:0000313" key="2">
    <source>
        <dbReference type="EMBL" id="GGN46543.1"/>
    </source>
</evidence>
<dbReference type="EMBL" id="BMML01000056">
    <property type="protein sequence ID" value="GGN46543.1"/>
    <property type="molecule type" value="Genomic_DNA"/>
</dbReference>
<evidence type="ECO:0000313" key="3">
    <source>
        <dbReference type="Proteomes" id="UP000653411"/>
    </source>
</evidence>
<name>A0A917XR77_9ACTN</name>
<keyword evidence="3" id="KW-1185">Reference proteome</keyword>
<feature type="compositionally biased region" description="Basic and acidic residues" evidence="1">
    <location>
        <begin position="30"/>
        <end position="40"/>
    </location>
</feature>
<dbReference type="AlphaFoldDB" id="A0A917XR77"/>
<organism evidence="2 3">
    <name type="scientific">Streptomyces fuscichromogenes</name>
    <dbReference type="NCBI Taxonomy" id="1324013"/>
    <lineage>
        <taxon>Bacteria</taxon>
        <taxon>Bacillati</taxon>
        <taxon>Actinomycetota</taxon>
        <taxon>Actinomycetes</taxon>
        <taxon>Kitasatosporales</taxon>
        <taxon>Streptomycetaceae</taxon>
        <taxon>Streptomyces</taxon>
    </lineage>
</organism>
<reference evidence="2" key="2">
    <citation type="submission" date="2020-09" db="EMBL/GenBank/DDBJ databases">
        <authorList>
            <person name="Sun Q."/>
            <person name="Zhou Y."/>
        </authorList>
    </citation>
    <scope>NUCLEOTIDE SEQUENCE</scope>
    <source>
        <strain evidence="2">CGMCC 4.7110</strain>
    </source>
</reference>
<evidence type="ECO:0000256" key="1">
    <source>
        <dbReference type="SAM" id="MobiDB-lite"/>
    </source>
</evidence>
<comment type="caution">
    <text evidence="2">The sequence shown here is derived from an EMBL/GenBank/DDBJ whole genome shotgun (WGS) entry which is preliminary data.</text>
</comment>
<sequence>MPPVVFRRTGPLTGQSAFSDGAPPALGRKGGNEERVDAQYKRSVPAAHDDHMSDDPWDEGFLV</sequence>
<gene>
    <name evidence="2" type="ORF">GCM10011578_099540</name>
</gene>
<protein>
    <submittedName>
        <fullName evidence="2">Uncharacterized protein</fullName>
    </submittedName>
</protein>
<feature type="region of interest" description="Disordered" evidence="1">
    <location>
        <begin position="1"/>
        <end position="63"/>
    </location>
</feature>